<dbReference type="SUPFAM" id="SSF50729">
    <property type="entry name" value="PH domain-like"/>
    <property type="match status" value="1"/>
</dbReference>
<evidence type="ECO:0000259" key="2">
    <source>
        <dbReference type="Pfam" id="PF07933"/>
    </source>
</evidence>
<keyword evidence="4" id="KW-1185">Reference proteome</keyword>
<dbReference type="Gene3D" id="2.30.29.30">
    <property type="entry name" value="Pleckstrin-homology domain (PH domain)/Phosphotyrosine-binding domain (PTB)"/>
    <property type="match status" value="1"/>
</dbReference>
<dbReference type="Proteomes" id="UP000041254">
    <property type="component" value="Unassembled WGS sequence"/>
</dbReference>
<feature type="region of interest" description="Disordered" evidence="1">
    <location>
        <begin position="126"/>
        <end position="482"/>
    </location>
</feature>
<feature type="compositionally biased region" description="Basic and acidic residues" evidence="1">
    <location>
        <begin position="142"/>
        <end position="160"/>
    </location>
</feature>
<evidence type="ECO:0000313" key="4">
    <source>
        <dbReference type="Proteomes" id="UP000041254"/>
    </source>
</evidence>
<evidence type="ECO:0000256" key="1">
    <source>
        <dbReference type="SAM" id="MobiDB-lite"/>
    </source>
</evidence>
<dbReference type="AlphaFoldDB" id="A0A0G4E8G3"/>
<protein>
    <recommendedName>
        <fullName evidence="2">NECAP PHear domain-containing protein</fullName>
    </recommendedName>
</protein>
<dbReference type="EMBL" id="CDMY01000022">
    <property type="protein sequence ID" value="CEL91766.1"/>
    <property type="molecule type" value="Genomic_DNA"/>
</dbReference>
<reference evidence="3 4" key="1">
    <citation type="submission" date="2014-11" db="EMBL/GenBank/DDBJ databases">
        <authorList>
            <person name="Zhu J."/>
            <person name="Qi W."/>
            <person name="Song R."/>
        </authorList>
    </citation>
    <scope>NUCLEOTIDE SEQUENCE [LARGE SCALE GENOMIC DNA]</scope>
</reference>
<dbReference type="CDD" id="cd13228">
    <property type="entry name" value="PHear_NECAP"/>
    <property type="match status" value="1"/>
</dbReference>
<feature type="compositionally biased region" description="Pro residues" evidence="1">
    <location>
        <begin position="283"/>
        <end position="307"/>
    </location>
</feature>
<feature type="compositionally biased region" description="Polar residues" evidence="1">
    <location>
        <begin position="264"/>
        <end position="274"/>
    </location>
</feature>
<feature type="compositionally biased region" description="Low complexity" evidence="1">
    <location>
        <begin position="222"/>
        <end position="249"/>
    </location>
</feature>
<dbReference type="InterPro" id="IPR011993">
    <property type="entry name" value="PH-like_dom_sf"/>
</dbReference>
<dbReference type="GO" id="GO:0006897">
    <property type="term" value="P:endocytosis"/>
    <property type="evidence" value="ECO:0007669"/>
    <property type="project" value="InterPro"/>
</dbReference>
<feature type="compositionally biased region" description="Gly residues" evidence="1">
    <location>
        <begin position="374"/>
        <end position="385"/>
    </location>
</feature>
<dbReference type="GO" id="GO:0030125">
    <property type="term" value="C:clathrin vesicle coat"/>
    <property type="evidence" value="ECO:0007669"/>
    <property type="project" value="TreeGrafter"/>
</dbReference>
<dbReference type="PANTHER" id="PTHR12847:SF9">
    <property type="entry name" value="NECAP-LIKE PROTEIN CG9132"/>
    <property type="match status" value="1"/>
</dbReference>
<feature type="compositionally biased region" description="Low complexity" evidence="1">
    <location>
        <begin position="386"/>
        <end position="396"/>
    </location>
</feature>
<dbReference type="Pfam" id="PF07933">
    <property type="entry name" value="DUF1681"/>
    <property type="match status" value="1"/>
</dbReference>
<dbReference type="OrthoDB" id="10265489at2759"/>
<dbReference type="InParanoid" id="A0A0G4E8G3"/>
<gene>
    <name evidence="3" type="ORF">Vbra_19969</name>
</gene>
<accession>A0A0G4E8G3</accession>
<feature type="compositionally biased region" description="Low complexity" evidence="1">
    <location>
        <begin position="425"/>
        <end position="438"/>
    </location>
</feature>
<dbReference type="STRING" id="1169540.A0A0G4E8G3"/>
<evidence type="ECO:0000313" key="3">
    <source>
        <dbReference type="EMBL" id="CEL91766.1"/>
    </source>
</evidence>
<dbReference type="VEuPathDB" id="CryptoDB:Vbra_19969"/>
<sequence>MDEEELEYALLQKGEVFVYKIPPRPSVGHRAEDWKNPIWQGKLQIVAKGDRCTVKLVDRSSGQLFAMCPVPENYEEAIERTVDSSRYFALRIDDGKGRHAYIGMGFEDRNDAFDFNATLNDFARRREVEREEASRPALADLPQRDFRLQEGQKIKVEIKGVRGKSRRKDHHEGSQGGAGIAAPLMPPPPAGHTGPATRSRRHNSPSSPQLDAQHPPQPPPQQQQQQQQQQQYQQQQQFQPQQYQQQQQPVPTATYQGHMPKQHPLQTPYQQNVSVPGGGMPSYPQPQPQPHQPPPQQQPQKQAPPPQSATVDLLDLEFSDFQTASVATPAQPQPTQQAQAQPPAPAVGQPYGGYAQQQAPAAAPVAPQPAYGSGVVGGYGGGGGQPMVPQQQGIQYGNNTHAPAPAPAHGQMAGNVMPPPPPMSQPQQGNYQQQQQGPPMGGMQGMVQQYGQQPPPAASGAIAQQSQPPKHQSNFDEFDLLG</sequence>
<organism evidence="3 4">
    <name type="scientific">Vitrella brassicaformis (strain CCMP3155)</name>
    <dbReference type="NCBI Taxonomy" id="1169540"/>
    <lineage>
        <taxon>Eukaryota</taxon>
        <taxon>Sar</taxon>
        <taxon>Alveolata</taxon>
        <taxon>Colpodellida</taxon>
        <taxon>Vitrellaceae</taxon>
        <taxon>Vitrella</taxon>
    </lineage>
</organism>
<proteinExistence type="predicted"/>
<dbReference type="OMA" id="HAYLGIN"/>
<feature type="domain" description="NECAP PHear" evidence="2">
    <location>
        <begin position="7"/>
        <end position="159"/>
    </location>
</feature>
<feature type="compositionally biased region" description="Low complexity" evidence="1">
    <location>
        <begin position="326"/>
        <end position="373"/>
    </location>
</feature>
<dbReference type="InterPro" id="IPR012466">
    <property type="entry name" value="NECAP_PHear"/>
</dbReference>
<dbReference type="PANTHER" id="PTHR12847">
    <property type="entry name" value="ATP-BINDING CASSETTE ABC TRANSPORTER-RELATED"/>
    <property type="match status" value="1"/>
</dbReference>
<feature type="compositionally biased region" description="Polar residues" evidence="1">
    <location>
        <begin position="462"/>
        <end position="472"/>
    </location>
</feature>
<name>A0A0G4E8G3_VITBC</name>